<feature type="region of interest" description="Disordered" evidence="1">
    <location>
        <begin position="55"/>
        <end position="94"/>
    </location>
</feature>
<dbReference type="EMBL" id="AGBW02010048">
    <property type="protein sequence ID" value="OWR49291.1"/>
    <property type="molecule type" value="Genomic_DNA"/>
</dbReference>
<name>A0A212F6C6_DANPL</name>
<dbReference type="AlphaFoldDB" id="A0A212F6C6"/>
<evidence type="ECO:0000256" key="1">
    <source>
        <dbReference type="SAM" id="MobiDB-lite"/>
    </source>
</evidence>
<dbReference type="STRING" id="278856.A0A212F6C6"/>
<sequence>MWLEWAVVRKAAIQFPIQNVLFLGPKNKEPLLADTISCMWNRRKRLATQIVLRVKRGSKRKKDKERLPKVKKPRTENSMDDNIGSSDDSDSEVEVKYEKDLAQRPVKKMRSLLPIKTKDGLVERTEECDGKYLMKSLITSQLIEWIDVTKISLCL</sequence>
<comment type="caution">
    <text evidence="2">The sequence shown here is derived from an EMBL/GenBank/DDBJ whole genome shotgun (WGS) entry which is preliminary data.</text>
</comment>
<organism evidence="2 3">
    <name type="scientific">Danaus plexippus plexippus</name>
    <dbReference type="NCBI Taxonomy" id="278856"/>
    <lineage>
        <taxon>Eukaryota</taxon>
        <taxon>Metazoa</taxon>
        <taxon>Ecdysozoa</taxon>
        <taxon>Arthropoda</taxon>
        <taxon>Hexapoda</taxon>
        <taxon>Insecta</taxon>
        <taxon>Pterygota</taxon>
        <taxon>Neoptera</taxon>
        <taxon>Endopterygota</taxon>
        <taxon>Lepidoptera</taxon>
        <taxon>Glossata</taxon>
        <taxon>Ditrysia</taxon>
        <taxon>Papilionoidea</taxon>
        <taxon>Nymphalidae</taxon>
        <taxon>Danainae</taxon>
        <taxon>Danaini</taxon>
        <taxon>Danaina</taxon>
        <taxon>Danaus</taxon>
        <taxon>Danaus</taxon>
    </lineage>
</organism>
<gene>
    <name evidence="2" type="ORF">KGM_204775</name>
</gene>
<keyword evidence="3" id="KW-1185">Reference proteome</keyword>
<proteinExistence type="predicted"/>
<reference evidence="2 3" key="1">
    <citation type="journal article" date="2011" name="Cell">
        <title>The monarch butterfly genome yields insights into long-distance migration.</title>
        <authorList>
            <person name="Zhan S."/>
            <person name="Merlin C."/>
            <person name="Boore J.L."/>
            <person name="Reppert S.M."/>
        </authorList>
    </citation>
    <scope>NUCLEOTIDE SEQUENCE [LARGE SCALE GENOMIC DNA]</scope>
    <source>
        <strain evidence="2">F-2</strain>
    </source>
</reference>
<dbReference type="KEGG" id="dpl:KGM_204775"/>
<evidence type="ECO:0000313" key="2">
    <source>
        <dbReference type="EMBL" id="OWR49291.1"/>
    </source>
</evidence>
<dbReference type="Proteomes" id="UP000007151">
    <property type="component" value="Unassembled WGS sequence"/>
</dbReference>
<protein>
    <submittedName>
        <fullName evidence="2">Uncharacterized protein</fullName>
    </submittedName>
</protein>
<evidence type="ECO:0000313" key="3">
    <source>
        <dbReference type="Proteomes" id="UP000007151"/>
    </source>
</evidence>
<accession>A0A212F6C6</accession>
<dbReference type="InParanoid" id="A0A212F6C6"/>
<feature type="compositionally biased region" description="Basic and acidic residues" evidence="1">
    <location>
        <begin position="64"/>
        <end position="77"/>
    </location>
</feature>